<dbReference type="HOGENOM" id="CLU_083287_3_2_10"/>
<dbReference type="AlphaFoldDB" id="J0XYQ5"/>
<dbReference type="Pfam" id="PF22381">
    <property type="entry name" value="Staph_reg_Sar_Rot"/>
    <property type="match status" value="1"/>
</dbReference>
<evidence type="ECO:0000313" key="7">
    <source>
        <dbReference type="EMBL" id="EJF54286.1"/>
    </source>
</evidence>
<comment type="subcellular location">
    <subcellularLocation>
        <location evidence="1">Cytoplasm</location>
    </subcellularLocation>
</comment>
<gene>
    <name evidence="7" type="ORF">SapgrDRAFT_2630</name>
</gene>
<dbReference type="PRINTS" id="PR00598">
    <property type="entry name" value="HTHMARR"/>
</dbReference>
<keyword evidence="3" id="KW-0805">Transcription regulation</keyword>
<dbReference type="GO" id="GO:0006950">
    <property type="term" value="P:response to stress"/>
    <property type="evidence" value="ECO:0007669"/>
    <property type="project" value="TreeGrafter"/>
</dbReference>
<protein>
    <submittedName>
        <fullName evidence="7">Transcriptional regulator</fullName>
    </submittedName>
</protein>
<dbReference type="Gene3D" id="1.10.10.10">
    <property type="entry name" value="Winged helix-like DNA-binding domain superfamily/Winged helix DNA-binding domain"/>
    <property type="match status" value="1"/>
</dbReference>
<sequence length="146" mass="17184">MDKKIPLRLDQQFCFPVYAASRLIIRAYQPLLAPLGISYPQYLVFLLLWEEDGRSMKDLRERLLLNSNTITPLMKRMEKEGWLQRQKDPQDERVWRIYLTDKGQALKEEGQKVPTQLIAGLEKSELQLEDLQELKKGLELLIEQLS</sequence>
<dbReference type="InterPro" id="IPR036388">
    <property type="entry name" value="WH-like_DNA-bd_sf"/>
</dbReference>
<dbReference type="EMBL" id="JH719942">
    <property type="protein sequence ID" value="EJF54286.1"/>
    <property type="molecule type" value="Genomic_DNA"/>
</dbReference>
<dbReference type="InterPro" id="IPR036390">
    <property type="entry name" value="WH_DNA-bd_sf"/>
</dbReference>
<dbReference type="PANTHER" id="PTHR33164:SF5">
    <property type="entry name" value="ORGANIC HYDROPEROXIDE RESISTANCE TRANSCRIPTIONAL REGULATOR"/>
    <property type="match status" value="1"/>
</dbReference>
<dbReference type="SMART" id="SM00347">
    <property type="entry name" value="HTH_MARR"/>
    <property type="match status" value="1"/>
</dbReference>
<dbReference type="GO" id="GO:0005737">
    <property type="term" value="C:cytoplasm"/>
    <property type="evidence" value="ECO:0007669"/>
    <property type="project" value="UniProtKB-SubCell"/>
</dbReference>
<dbReference type="InterPro" id="IPR039422">
    <property type="entry name" value="MarR/SlyA-like"/>
</dbReference>
<dbReference type="PROSITE" id="PS50995">
    <property type="entry name" value="HTH_MARR_2"/>
    <property type="match status" value="1"/>
</dbReference>
<evidence type="ECO:0000259" key="6">
    <source>
        <dbReference type="PROSITE" id="PS50995"/>
    </source>
</evidence>
<evidence type="ECO:0000256" key="4">
    <source>
        <dbReference type="ARBA" id="ARBA00023125"/>
    </source>
</evidence>
<evidence type="ECO:0000256" key="1">
    <source>
        <dbReference type="ARBA" id="ARBA00004496"/>
    </source>
</evidence>
<dbReference type="InterPro" id="IPR055166">
    <property type="entry name" value="Transc_reg_Sar_Rot_HTH"/>
</dbReference>
<organism evidence="7 8">
    <name type="scientific">Saprospira grandis DSM 2844</name>
    <dbReference type="NCBI Taxonomy" id="694433"/>
    <lineage>
        <taxon>Bacteria</taxon>
        <taxon>Pseudomonadati</taxon>
        <taxon>Bacteroidota</taxon>
        <taxon>Saprospiria</taxon>
        <taxon>Saprospirales</taxon>
        <taxon>Saprospiraceae</taxon>
        <taxon>Saprospira</taxon>
    </lineage>
</organism>
<keyword evidence="2" id="KW-0963">Cytoplasm</keyword>
<evidence type="ECO:0000256" key="2">
    <source>
        <dbReference type="ARBA" id="ARBA00022490"/>
    </source>
</evidence>
<dbReference type="Proteomes" id="UP000005113">
    <property type="component" value="Unassembled WGS sequence"/>
</dbReference>
<dbReference type="GO" id="GO:0003700">
    <property type="term" value="F:DNA-binding transcription factor activity"/>
    <property type="evidence" value="ECO:0007669"/>
    <property type="project" value="InterPro"/>
</dbReference>
<dbReference type="InterPro" id="IPR000835">
    <property type="entry name" value="HTH_MarR-typ"/>
</dbReference>
<dbReference type="GO" id="GO:0003677">
    <property type="term" value="F:DNA binding"/>
    <property type="evidence" value="ECO:0007669"/>
    <property type="project" value="UniProtKB-KW"/>
</dbReference>
<dbReference type="OrthoDB" id="9806864at2"/>
<evidence type="ECO:0000256" key="5">
    <source>
        <dbReference type="ARBA" id="ARBA00023163"/>
    </source>
</evidence>
<feature type="domain" description="HTH marR-type" evidence="6">
    <location>
        <begin position="10"/>
        <end position="140"/>
    </location>
</feature>
<keyword evidence="5" id="KW-0804">Transcription</keyword>
<evidence type="ECO:0000256" key="3">
    <source>
        <dbReference type="ARBA" id="ARBA00023015"/>
    </source>
</evidence>
<reference evidence="8" key="1">
    <citation type="journal article" date="2012" name="Stand. Genomic Sci.">
        <title>Permanent draft genome sequence of the gliding predator Saprospira grandis strain Sa g1 (= HR1).</title>
        <authorList>
            <person name="Mavromatis K."/>
            <person name="Chertkov O."/>
            <person name="Lapidus A."/>
            <person name="Nolan M."/>
            <person name="Lucas S."/>
            <person name="Tice H."/>
            <person name="Del Rio T.G."/>
            <person name="Cheng J.F."/>
            <person name="Han C."/>
            <person name="Tapia R."/>
            <person name="Bruce D."/>
            <person name="Goodwin L.A."/>
            <person name="Pitluck S."/>
            <person name="Huntemann M."/>
            <person name="Liolios K."/>
            <person name="Pagani I."/>
            <person name="Ivanova N."/>
            <person name="Mikhailova N."/>
            <person name="Pati A."/>
            <person name="Chen A."/>
            <person name="Palaniappan K."/>
            <person name="Land M."/>
            <person name="Brambilla E.M."/>
            <person name="Rohde M."/>
            <person name="Spring S."/>
            <person name="Goker M."/>
            <person name="Detter J.C."/>
            <person name="Bristow J."/>
            <person name="Eisen J.A."/>
            <person name="Markowitz V."/>
            <person name="Hugenholtz P."/>
            <person name="Kyrpides N.C."/>
            <person name="Klenk H.P."/>
            <person name="Woyke T."/>
        </authorList>
    </citation>
    <scope>NUCLEOTIDE SEQUENCE [LARGE SCALE GENOMIC DNA]</scope>
    <source>
        <strain evidence="8">DSM 2844</strain>
    </source>
</reference>
<dbReference type="RefSeq" id="WP_002660021.1">
    <property type="nucleotide sequence ID" value="NZ_JH719942.1"/>
</dbReference>
<accession>J0XYQ5</accession>
<proteinExistence type="predicted"/>
<dbReference type="SUPFAM" id="SSF46785">
    <property type="entry name" value="Winged helix' DNA-binding domain"/>
    <property type="match status" value="1"/>
</dbReference>
<keyword evidence="4" id="KW-0238">DNA-binding</keyword>
<name>J0XYQ5_9BACT</name>
<evidence type="ECO:0000313" key="8">
    <source>
        <dbReference type="Proteomes" id="UP000005113"/>
    </source>
</evidence>
<dbReference type="PANTHER" id="PTHR33164">
    <property type="entry name" value="TRANSCRIPTIONAL REGULATOR, MARR FAMILY"/>
    <property type="match status" value="1"/>
</dbReference>